<evidence type="ECO:0000313" key="19">
    <source>
        <dbReference type="EnsemblMetazoa" id="CapteP194559"/>
    </source>
</evidence>
<comment type="similarity">
    <text evidence="1">Belongs to the ligand-gated ion channel (TC 1.A.9) family. Acetylcholine receptor (TC 1.A.9.1) subfamily.</text>
</comment>
<feature type="transmembrane region" description="Helical" evidence="15">
    <location>
        <begin position="338"/>
        <end position="356"/>
    </location>
</feature>
<feature type="transmembrane region" description="Helical" evidence="15">
    <location>
        <begin position="368"/>
        <end position="391"/>
    </location>
</feature>
<dbReference type="STRING" id="283909.R7UD04"/>
<evidence type="ECO:0000313" key="18">
    <source>
        <dbReference type="EMBL" id="ELU04270.1"/>
    </source>
</evidence>
<dbReference type="PROSITE" id="PS00236">
    <property type="entry name" value="NEUROTR_ION_CHANNEL"/>
    <property type="match status" value="1"/>
</dbReference>
<dbReference type="Gene3D" id="2.70.170.10">
    <property type="entry name" value="Neurotransmitter-gated ion-channel ligand-binding domain"/>
    <property type="match status" value="1"/>
</dbReference>
<keyword evidence="3" id="KW-1003">Cell membrane</keyword>
<dbReference type="CDD" id="cd19051">
    <property type="entry name" value="LGIC_TM_cation"/>
    <property type="match status" value="1"/>
</dbReference>
<keyword evidence="2 15" id="KW-0813">Transport</keyword>
<comment type="subcellular location">
    <subcellularLocation>
        <location evidence="14">Synaptic cell membrane</location>
        <topology evidence="14">Multi-pass membrane protein</topology>
    </subcellularLocation>
</comment>
<dbReference type="OMA" id="EWDLVGF"/>
<dbReference type="Proteomes" id="UP000014760">
    <property type="component" value="Unassembled WGS sequence"/>
</dbReference>
<keyword evidence="9" id="KW-1015">Disulfide bond</keyword>
<keyword evidence="6" id="KW-0770">Synapse</keyword>
<evidence type="ECO:0000256" key="4">
    <source>
        <dbReference type="ARBA" id="ARBA00022692"/>
    </source>
</evidence>
<dbReference type="EMBL" id="AMQN01008222">
    <property type="status" value="NOT_ANNOTATED_CDS"/>
    <property type="molecule type" value="Genomic_DNA"/>
</dbReference>
<evidence type="ECO:0008006" key="21">
    <source>
        <dbReference type="Google" id="ProtNLM"/>
    </source>
</evidence>
<evidence type="ECO:0000256" key="6">
    <source>
        <dbReference type="ARBA" id="ARBA00023018"/>
    </source>
</evidence>
<keyword evidence="20" id="KW-1185">Reference proteome</keyword>
<dbReference type="AlphaFoldDB" id="R7UD04"/>
<dbReference type="HOGENOM" id="CLU_018074_0_0_1"/>
<evidence type="ECO:0000256" key="9">
    <source>
        <dbReference type="ARBA" id="ARBA00023157"/>
    </source>
</evidence>
<protein>
    <recommendedName>
        <fullName evidence="21">Neurotransmitter-gated ion-channel ligand-binding domain-containing protein</fullName>
    </recommendedName>
</protein>
<evidence type="ECO:0000259" key="17">
    <source>
        <dbReference type="Pfam" id="PF02932"/>
    </source>
</evidence>
<feature type="transmembrane region" description="Helical" evidence="15">
    <location>
        <begin position="307"/>
        <end position="331"/>
    </location>
</feature>
<dbReference type="GO" id="GO:0004888">
    <property type="term" value="F:transmembrane signaling receptor activity"/>
    <property type="evidence" value="ECO:0007669"/>
    <property type="project" value="InterPro"/>
</dbReference>
<dbReference type="InterPro" id="IPR038050">
    <property type="entry name" value="Neuro_actylchol_rec"/>
</dbReference>
<dbReference type="GO" id="GO:0045211">
    <property type="term" value="C:postsynaptic membrane"/>
    <property type="evidence" value="ECO:0007669"/>
    <property type="project" value="InterPro"/>
</dbReference>
<evidence type="ECO:0000259" key="16">
    <source>
        <dbReference type="Pfam" id="PF02931"/>
    </source>
</evidence>
<dbReference type="EnsemblMetazoa" id="CapteT194559">
    <property type="protein sequence ID" value="CapteP194559"/>
    <property type="gene ID" value="CapteG194559"/>
</dbReference>
<dbReference type="Gene3D" id="1.20.58.390">
    <property type="entry name" value="Neurotransmitter-gated ion-channel transmembrane domain"/>
    <property type="match status" value="1"/>
</dbReference>
<evidence type="ECO:0000256" key="3">
    <source>
        <dbReference type="ARBA" id="ARBA00022475"/>
    </source>
</evidence>
<dbReference type="PANTHER" id="PTHR18945">
    <property type="entry name" value="NEUROTRANSMITTER GATED ION CHANNEL"/>
    <property type="match status" value="1"/>
</dbReference>
<feature type="transmembrane region" description="Helical" evidence="15">
    <location>
        <begin position="536"/>
        <end position="555"/>
    </location>
</feature>
<evidence type="ECO:0000256" key="11">
    <source>
        <dbReference type="ARBA" id="ARBA00023180"/>
    </source>
</evidence>
<dbReference type="Pfam" id="PF02932">
    <property type="entry name" value="Neur_chan_memb"/>
    <property type="match status" value="1"/>
</dbReference>
<dbReference type="InterPro" id="IPR036719">
    <property type="entry name" value="Neuro-gated_channel_TM_sf"/>
</dbReference>
<dbReference type="CDD" id="cd18997">
    <property type="entry name" value="LGIC_ECD_nAChR"/>
    <property type="match status" value="1"/>
</dbReference>
<keyword evidence="12" id="KW-1071">Ligand-gated ion channel</keyword>
<dbReference type="EMBL" id="AMQN01008223">
    <property type="status" value="NOT_ANNOTATED_CDS"/>
    <property type="molecule type" value="Genomic_DNA"/>
</dbReference>
<evidence type="ECO:0000256" key="8">
    <source>
        <dbReference type="ARBA" id="ARBA00023136"/>
    </source>
</evidence>
<dbReference type="NCBIfam" id="TIGR00860">
    <property type="entry name" value="LIC"/>
    <property type="match status" value="1"/>
</dbReference>
<dbReference type="SUPFAM" id="SSF90112">
    <property type="entry name" value="Neurotransmitter-gated ion-channel transmembrane pore"/>
    <property type="match status" value="1"/>
</dbReference>
<feature type="domain" description="Neurotransmitter-gated ion-channel transmembrane" evidence="17">
    <location>
        <begin position="313"/>
        <end position="552"/>
    </location>
</feature>
<evidence type="ECO:0000256" key="1">
    <source>
        <dbReference type="ARBA" id="ARBA00009237"/>
    </source>
</evidence>
<dbReference type="FunFam" id="1.20.58.390:FF:000073">
    <property type="entry name" value="Neuronal acetylcholine receptor subunit alpha-9-II"/>
    <property type="match status" value="1"/>
</dbReference>
<evidence type="ECO:0000256" key="10">
    <source>
        <dbReference type="ARBA" id="ARBA00023170"/>
    </source>
</evidence>
<dbReference type="InterPro" id="IPR002394">
    <property type="entry name" value="Nicotinic_acetylcholine_rcpt"/>
</dbReference>
<sequence>MTNSIVLTPLLRATVYAIRTPLKAILLATIVRQWRQFCPPYTTINSIKARRCDLLFMLTFAYEPIETPTEPITLKSSRNSLCLPSFIITTHQISGGADEEYELIEQLMTSYDRNVRPSARPTDSLIVQMGVALMQIIDLDERNQILQTNLWLRLYWNDAHLHWNKTEHGNIEVIYIPANRIWKPDITLYNSVSDGIPPIDQYLAAIFSNGDVMWLAPAVIESSCQLDVTYFPWDRQECNLQWGSWIMSGNRLDLFNRSATGDMNDFISNGEWELIDIPARRQVTTYDCCDDPYPTLHFTIIIQRRPLYYVTTLIIPCSFITFCALLVFWLPPESGEKISLSVTILLAITVFLLLIAETLPTQSSSVPLISTYFLAVLLVLAASTVFTVVVLNLHHRGDLGEEVPNWLRKVLLEWLARCVAMRDLVEINQKKHRLASNKIASLQEEDDKAKKKNTIHDDQCRVIELTPSYENGKLTPGSTISNLMGFMDRSTDASDSGKLDRIIAMMEMFKVRLFERRRQDRLMTEWMLCAQVLDRALFIVFTIVILIMHLAILLTHGN</sequence>
<dbReference type="SUPFAM" id="SSF63712">
    <property type="entry name" value="Nicotinic receptor ligand binding domain-like"/>
    <property type="match status" value="1"/>
</dbReference>
<keyword evidence="8 15" id="KW-0472">Membrane</keyword>
<gene>
    <name evidence="18" type="ORF">CAPTEDRAFT_194559</name>
</gene>
<reference evidence="19" key="3">
    <citation type="submission" date="2015-06" db="UniProtKB">
        <authorList>
            <consortium name="EnsemblMetazoa"/>
        </authorList>
    </citation>
    <scope>IDENTIFICATION</scope>
</reference>
<evidence type="ECO:0000256" key="5">
    <source>
        <dbReference type="ARBA" id="ARBA00022989"/>
    </source>
</evidence>
<dbReference type="EMBL" id="KB302492">
    <property type="protein sequence ID" value="ELU04270.1"/>
    <property type="molecule type" value="Genomic_DNA"/>
</dbReference>
<dbReference type="Pfam" id="PF02931">
    <property type="entry name" value="Neur_chan_LBD"/>
    <property type="match status" value="1"/>
</dbReference>
<keyword evidence="10" id="KW-0675">Receptor</keyword>
<keyword evidence="7 15" id="KW-0406">Ion transport</keyword>
<evidence type="ECO:0000256" key="14">
    <source>
        <dbReference type="ARBA" id="ARBA00034099"/>
    </source>
</evidence>
<evidence type="ECO:0000256" key="7">
    <source>
        <dbReference type="ARBA" id="ARBA00023065"/>
    </source>
</evidence>
<dbReference type="InterPro" id="IPR006202">
    <property type="entry name" value="Neur_chan_lig-bd"/>
</dbReference>
<evidence type="ECO:0000256" key="13">
    <source>
        <dbReference type="ARBA" id="ARBA00023303"/>
    </source>
</evidence>
<dbReference type="GO" id="GO:0022848">
    <property type="term" value="F:acetylcholine-gated monoatomic cation-selective channel activity"/>
    <property type="evidence" value="ECO:0007669"/>
    <property type="project" value="InterPro"/>
</dbReference>
<organism evidence="18">
    <name type="scientific">Capitella teleta</name>
    <name type="common">Polychaete worm</name>
    <dbReference type="NCBI Taxonomy" id="283909"/>
    <lineage>
        <taxon>Eukaryota</taxon>
        <taxon>Metazoa</taxon>
        <taxon>Spiralia</taxon>
        <taxon>Lophotrochozoa</taxon>
        <taxon>Annelida</taxon>
        <taxon>Polychaeta</taxon>
        <taxon>Sedentaria</taxon>
        <taxon>Scolecida</taxon>
        <taxon>Capitellidae</taxon>
        <taxon>Capitella</taxon>
    </lineage>
</organism>
<evidence type="ECO:0000256" key="2">
    <source>
        <dbReference type="ARBA" id="ARBA00022448"/>
    </source>
</evidence>
<keyword evidence="4 15" id="KW-0812">Transmembrane</keyword>
<dbReference type="InterPro" id="IPR006201">
    <property type="entry name" value="Neur_channel"/>
</dbReference>
<name>R7UD04_CAPTE</name>
<dbReference type="InterPro" id="IPR006029">
    <property type="entry name" value="Neurotrans-gated_channel_TM"/>
</dbReference>
<keyword evidence="11" id="KW-0325">Glycoprotein</keyword>
<accession>R7UD04</accession>
<reference evidence="20" key="1">
    <citation type="submission" date="2012-12" db="EMBL/GenBank/DDBJ databases">
        <authorList>
            <person name="Hellsten U."/>
            <person name="Grimwood J."/>
            <person name="Chapman J.A."/>
            <person name="Shapiro H."/>
            <person name="Aerts A."/>
            <person name="Otillar R.P."/>
            <person name="Terry A.Y."/>
            <person name="Boore J.L."/>
            <person name="Simakov O."/>
            <person name="Marletaz F."/>
            <person name="Cho S.-J."/>
            <person name="Edsinger-Gonzales E."/>
            <person name="Havlak P."/>
            <person name="Kuo D.-H."/>
            <person name="Larsson T."/>
            <person name="Lv J."/>
            <person name="Arendt D."/>
            <person name="Savage R."/>
            <person name="Osoegawa K."/>
            <person name="de Jong P."/>
            <person name="Lindberg D.R."/>
            <person name="Seaver E.C."/>
            <person name="Weisblat D.A."/>
            <person name="Putnam N.H."/>
            <person name="Grigoriev I.V."/>
            <person name="Rokhsar D.S."/>
        </authorList>
    </citation>
    <scope>NUCLEOTIDE SEQUENCE</scope>
    <source>
        <strain evidence="20">I ESC-2004</strain>
    </source>
</reference>
<proteinExistence type="inferred from homology"/>
<dbReference type="PRINTS" id="PR00254">
    <property type="entry name" value="NICOTINICR"/>
</dbReference>
<dbReference type="PRINTS" id="PR00252">
    <property type="entry name" value="NRIONCHANNEL"/>
</dbReference>
<evidence type="ECO:0000256" key="12">
    <source>
        <dbReference type="ARBA" id="ARBA00023286"/>
    </source>
</evidence>
<dbReference type="FunFam" id="2.70.170.10:FF:000016">
    <property type="entry name" value="Nicotinic acetylcholine receptor subunit"/>
    <property type="match status" value="1"/>
</dbReference>
<dbReference type="OrthoDB" id="5975154at2759"/>
<keyword evidence="5 15" id="KW-1133">Transmembrane helix</keyword>
<dbReference type="InterPro" id="IPR036734">
    <property type="entry name" value="Neur_chan_lig-bd_sf"/>
</dbReference>
<evidence type="ECO:0000256" key="15">
    <source>
        <dbReference type="RuleBase" id="RU000687"/>
    </source>
</evidence>
<evidence type="ECO:0000313" key="20">
    <source>
        <dbReference type="Proteomes" id="UP000014760"/>
    </source>
</evidence>
<reference evidence="18 20" key="2">
    <citation type="journal article" date="2013" name="Nature">
        <title>Insights into bilaterian evolution from three spiralian genomes.</title>
        <authorList>
            <person name="Simakov O."/>
            <person name="Marletaz F."/>
            <person name="Cho S.J."/>
            <person name="Edsinger-Gonzales E."/>
            <person name="Havlak P."/>
            <person name="Hellsten U."/>
            <person name="Kuo D.H."/>
            <person name="Larsson T."/>
            <person name="Lv J."/>
            <person name="Arendt D."/>
            <person name="Savage R."/>
            <person name="Osoegawa K."/>
            <person name="de Jong P."/>
            <person name="Grimwood J."/>
            <person name="Chapman J.A."/>
            <person name="Shapiro H."/>
            <person name="Aerts A."/>
            <person name="Otillar R.P."/>
            <person name="Terry A.Y."/>
            <person name="Boore J.L."/>
            <person name="Grigoriev I.V."/>
            <person name="Lindberg D.R."/>
            <person name="Seaver E.C."/>
            <person name="Weisblat D.A."/>
            <person name="Putnam N.H."/>
            <person name="Rokhsar D.S."/>
        </authorList>
    </citation>
    <scope>NUCLEOTIDE SEQUENCE</scope>
    <source>
        <strain evidence="18 20">I ESC-2004</strain>
    </source>
</reference>
<feature type="domain" description="Neurotransmitter-gated ion-channel ligand-binding" evidence="16">
    <location>
        <begin position="101"/>
        <end position="306"/>
    </location>
</feature>
<dbReference type="InterPro" id="IPR018000">
    <property type="entry name" value="Neurotransmitter_ion_chnl_CS"/>
</dbReference>
<keyword evidence="13 15" id="KW-0407">Ion channel</keyword>